<dbReference type="EMBL" id="BMAV01013066">
    <property type="protein sequence ID" value="GFY60247.1"/>
    <property type="molecule type" value="Genomic_DNA"/>
</dbReference>
<protein>
    <submittedName>
        <fullName evidence="2">Uncharacterized protein</fullName>
    </submittedName>
</protein>
<comment type="caution">
    <text evidence="2">The sequence shown here is derived from an EMBL/GenBank/DDBJ whole genome shotgun (WGS) entry which is preliminary data.</text>
</comment>
<gene>
    <name evidence="2" type="primary">NCL1_10905</name>
    <name evidence="2" type="ORF">TNIN_500051</name>
</gene>
<feature type="chain" id="PRO_5036444284" evidence="1">
    <location>
        <begin position="22"/>
        <end position="105"/>
    </location>
</feature>
<evidence type="ECO:0000256" key="1">
    <source>
        <dbReference type="SAM" id="SignalP"/>
    </source>
</evidence>
<feature type="signal peptide" evidence="1">
    <location>
        <begin position="1"/>
        <end position="21"/>
    </location>
</feature>
<reference evidence="2" key="1">
    <citation type="submission" date="2020-08" db="EMBL/GenBank/DDBJ databases">
        <title>Multicomponent nature underlies the extraordinary mechanical properties of spider dragline silk.</title>
        <authorList>
            <person name="Kono N."/>
            <person name="Nakamura H."/>
            <person name="Mori M."/>
            <person name="Yoshida Y."/>
            <person name="Ohtoshi R."/>
            <person name="Malay A.D."/>
            <person name="Moran D.A.P."/>
            <person name="Tomita M."/>
            <person name="Numata K."/>
            <person name="Arakawa K."/>
        </authorList>
    </citation>
    <scope>NUCLEOTIDE SEQUENCE</scope>
</reference>
<evidence type="ECO:0000313" key="3">
    <source>
        <dbReference type="Proteomes" id="UP000886998"/>
    </source>
</evidence>
<accession>A0A8X6XU26</accession>
<organism evidence="2 3">
    <name type="scientific">Trichonephila inaurata madagascariensis</name>
    <dbReference type="NCBI Taxonomy" id="2747483"/>
    <lineage>
        <taxon>Eukaryota</taxon>
        <taxon>Metazoa</taxon>
        <taxon>Ecdysozoa</taxon>
        <taxon>Arthropoda</taxon>
        <taxon>Chelicerata</taxon>
        <taxon>Arachnida</taxon>
        <taxon>Araneae</taxon>
        <taxon>Araneomorphae</taxon>
        <taxon>Entelegynae</taxon>
        <taxon>Araneoidea</taxon>
        <taxon>Nephilidae</taxon>
        <taxon>Trichonephila</taxon>
        <taxon>Trichonephila inaurata</taxon>
    </lineage>
</organism>
<sequence>MNSFVVVALVCALTALTLVEGRKHRKREENPGVKALIPACLPLSNAIDERIQEMHEEFRGPRDCEDLEECIRSEVNKFRCGLKEKPSQECIDQIVSFLQNDTCIE</sequence>
<dbReference type="AlphaFoldDB" id="A0A8X6XU26"/>
<name>A0A8X6XU26_9ARAC</name>
<keyword evidence="1" id="KW-0732">Signal</keyword>
<evidence type="ECO:0000313" key="2">
    <source>
        <dbReference type="EMBL" id="GFY60247.1"/>
    </source>
</evidence>
<keyword evidence="3" id="KW-1185">Reference proteome</keyword>
<dbReference type="Proteomes" id="UP000886998">
    <property type="component" value="Unassembled WGS sequence"/>
</dbReference>
<proteinExistence type="predicted"/>